<proteinExistence type="predicted"/>
<name>A0A1S0TPZ8_LOALO</name>
<reference evidence="1" key="1">
    <citation type="submission" date="2012-04" db="EMBL/GenBank/DDBJ databases">
        <title>The Genome Sequence of Loa loa.</title>
        <authorList>
            <consortium name="The Broad Institute Genome Sequencing Platform"/>
            <consortium name="Broad Institute Genome Sequencing Center for Infectious Disease"/>
            <person name="Nutman T.B."/>
            <person name="Fink D.L."/>
            <person name="Russ C."/>
            <person name="Young S."/>
            <person name="Zeng Q."/>
            <person name="Gargeya S."/>
            <person name="Alvarado L."/>
            <person name="Berlin A."/>
            <person name="Chapman S.B."/>
            <person name="Chen Z."/>
            <person name="Freedman E."/>
            <person name="Gellesch M."/>
            <person name="Goldberg J."/>
            <person name="Griggs A."/>
            <person name="Gujja S."/>
            <person name="Heilman E.R."/>
            <person name="Heiman D."/>
            <person name="Howarth C."/>
            <person name="Mehta T."/>
            <person name="Neiman D."/>
            <person name="Pearson M."/>
            <person name="Roberts A."/>
            <person name="Saif S."/>
            <person name="Shea T."/>
            <person name="Shenoy N."/>
            <person name="Sisk P."/>
            <person name="Stolte C."/>
            <person name="Sykes S."/>
            <person name="White J."/>
            <person name="Yandava C."/>
            <person name="Haas B."/>
            <person name="Henn M.R."/>
            <person name="Nusbaum C."/>
            <person name="Birren B."/>
        </authorList>
    </citation>
    <scope>NUCLEOTIDE SEQUENCE [LARGE SCALE GENOMIC DNA]</scope>
</reference>
<organism evidence="1">
    <name type="scientific">Loa loa</name>
    <name type="common">Eye worm</name>
    <name type="synonym">Filaria loa</name>
    <dbReference type="NCBI Taxonomy" id="7209"/>
    <lineage>
        <taxon>Eukaryota</taxon>
        <taxon>Metazoa</taxon>
        <taxon>Ecdysozoa</taxon>
        <taxon>Nematoda</taxon>
        <taxon>Chromadorea</taxon>
        <taxon>Rhabditida</taxon>
        <taxon>Spirurina</taxon>
        <taxon>Spiruromorpha</taxon>
        <taxon>Filarioidea</taxon>
        <taxon>Onchocercidae</taxon>
        <taxon>Loa</taxon>
    </lineage>
</organism>
<dbReference type="EMBL" id="JH712268">
    <property type="protein sequence ID" value="EFO18163.1"/>
    <property type="molecule type" value="Genomic_DNA"/>
</dbReference>
<evidence type="ECO:0000313" key="1">
    <source>
        <dbReference type="EMBL" id="EFO18163.1"/>
    </source>
</evidence>
<dbReference type="AlphaFoldDB" id="A0A1S0TPZ8"/>
<dbReference type="OrthoDB" id="10505867at2759"/>
<dbReference type="RefSeq" id="XP_003145907.1">
    <property type="nucleotide sequence ID" value="XM_003145859.1"/>
</dbReference>
<dbReference type="KEGG" id="loa:LOAG_10333"/>
<accession>A0A1S0TPZ8</accession>
<dbReference type="GeneID" id="9947776"/>
<dbReference type="CTD" id="9947776"/>
<protein>
    <submittedName>
        <fullName evidence="1">Uncharacterized protein</fullName>
    </submittedName>
</protein>
<gene>
    <name evidence="1" type="ORF">LOAG_10333</name>
</gene>
<sequence>MDFTKKRKKEILNDVVEMNRSFLQQTYGSNKQYWRTWRDEHPQYRQLFSGTSQELRTDCVSKVIYQELKAVCVIKVTSSELKTGYIVKNQELIMFSEYFGQNYSPLMELPFTL</sequence>
<dbReference type="InParanoid" id="A0A1S0TPZ8"/>